<proteinExistence type="predicted"/>
<feature type="signal peptide" evidence="1">
    <location>
        <begin position="1"/>
        <end position="22"/>
    </location>
</feature>
<evidence type="ECO:0000313" key="3">
    <source>
        <dbReference type="Proteomes" id="UP000317429"/>
    </source>
</evidence>
<keyword evidence="3" id="KW-1185">Reference proteome</keyword>
<dbReference type="Proteomes" id="UP000317429">
    <property type="component" value="Chromosome"/>
</dbReference>
<evidence type="ECO:0008006" key="4">
    <source>
        <dbReference type="Google" id="ProtNLM"/>
    </source>
</evidence>
<evidence type="ECO:0000313" key="2">
    <source>
        <dbReference type="EMBL" id="QDU90953.1"/>
    </source>
</evidence>
<feature type="chain" id="PRO_5021808113" description="Dockerin domain-containing protein" evidence="1">
    <location>
        <begin position="23"/>
        <end position="881"/>
    </location>
</feature>
<keyword evidence="1" id="KW-0732">Signal</keyword>
<dbReference type="EMBL" id="CP036291">
    <property type="protein sequence ID" value="QDU90953.1"/>
    <property type="molecule type" value="Genomic_DNA"/>
</dbReference>
<dbReference type="RefSeq" id="WP_145290463.1">
    <property type="nucleotide sequence ID" value="NZ_CP036291.1"/>
</dbReference>
<sequence length="881" mass="91814" precursor="true">MHRSVLLGAAFGLLLSAAARLAAQPVPVMVGRNFEGTYSLLTQPIPADTMGAAGVDHFVELNNDKFKIYNKSDGLAVQNKGIRQFWIDAGVTPISTPFDPRVVYDPHARRWYAVAVDARLAANNFLFAVSDSSDPTQSWTGFSIDSDTDDSNWADFPMLAYNADAVFISSNMPPLSAPQTRTALAAFPKADLLLPSPSIANMALFQDVAGAVTGFTPQVAIDDSNTFGRDLELLSVFNTAAGTLQRTLIHGPPGVPQLVPGGQVAVAGASQPPSVVQPGAPGVPNLEANDSRFSANLVLRGNELYAVQSIEDAGLAAVRFLRIDLANNSVLESQVIVDPASRALTFPSIAVSPTGEVVIGVTGTSTSEFAGSYAIVGKTAAGVTTFNPPMLLRAGLDNYVRLSGAGQNRWGDYSATTLDPADPNIFWTAQEFAKNSTQWATQVTELIVPLPDDARWADANSGNIDDATMWQTLHGATPLPSEDLIFSRATTPGASYTVNFPPAPAGAYANKAVSVRQGGTVFDLGGNGWDVALHFEVAPHGGTPHATIRNGNLTSVVGAIAPGDTTQGSVLLDNAQWGVQTMQIGSQGNPIAGMLPGAAGGVGSITIDNNSRLSVVSTLNLWAQGTANLIDGTLMADRIQSVAPGAGSPYGLRFQGGVLHVNQFDGELVNQGGVLAPGGIAQVGDTDITLSYDQPGGKLAIDVAGAAPGAYDRLTVGGSATLGELEINFLGGYAPSLSDTIEFVQAGFIPASGVASLLTHSTLPSLGRLLDWHLDYLPTALTLVVVPSLTGDYNADGVVDSADYTVWRDSFLLTGVNLAADANHDRTVNQIDYLLWRINFGMVAPAVGGATGVPEPAGWLLVLGVGLAAVAAARRWPNIVG</sequence>
<dbReference type="GO" id="GO:0000272">
    <property type="term" value="P:polysaccharide catabolic process"/>
    <property type="evidence" value="ECO:0007669"/>
    <property type="project" value="InterPro"/>
</dbReference>
<evidence type="ECO:0000256" key="1">
    <source>
        <dbReference type="SAM" id="SignalP"/>
    </source>
</evidence>
<organism evidence="2 3">
    <name type="scientific">Pirellulimonas nuda</name>
    <dbReference type="NCBI Taxonomy" id="2528009"/>
    <lineage>
        <taxon>Bacteria</taxon>
        <taxon>Pseudomonadati</taxon>
        <taxon>Planctomycetota</taxon>
        <taxon>Planctomycetia</taxon>
        <taxon>Pirellulales</taxon>
        <taxon>Lacipirellulaceae</taxon>
        <taxon>Pirellulimonas</taxon>
    </lineage>
</organism>
<name>A0A518DHK3_9BACT</name>
<dbReference type="SUPFAM" id="SSF63446">
    <property type="entry name" value="Type I dockerin domain"/>
    <property type="match status" value="1"/>
</dbReference>
<protein>
    <recommendedName>
        <fullName evidence="4">Dockerin domain-containing protein</fullName>
    </recommendedName>
</protein>
<dbReference type="AlphaFoldDB" id="A0A518DHK3"/>
<dbReference type="Gene3D" id="1.10.1330.10">
    <property type="entry name" value="Dockerin domain"/>
    <property type="match status" value="1"/>
</dbReference>
<reference evidence="2 3" key="1">
    <citation type="submission" date="2019-02" db="EMBL/GenBank/DDBJ databases">
        <title>Deep-cultivation of Planctomycetes and their phenomic and genomic characterization uncovers novel biology.</title>
        <authorList>
            <person name="Wiegand S."/>
            <person name="Jogler M."/>
            <person name="Boedeker C."/>
            <person name="Pinto D."/>
            <person name="Vollmers J."/>
            <person name="Rivas-Marin E."/>
            <person name="Kohn T."/>
            <person name="Peeters S.H."/>
            <person name="Heuer A."/>
            <person name="Rast P."/>
            <person name="Oberbeckmann S."/>
            <person name="Bunk B."/>
            <person name="Jeske O."/>
            <person name="Meyerdierks A."/>
            <person name="Storesund J.E."/>
            <person name="Kallscheuer N."/>
            <person name="Luecker S."/>
            <person name="Lage O.M."/>
            <person name="Pohl T."/>
            <person name="Merkel B.J."/>
            <person name="Hornburger P."/>
            <person name="Mueller R.-W."/>
            <person name="Bruemmer F."/>
            <person name="Labrenz M."/>
            <person name="Spormann A.M."/>
            <person name="Op den Camp H."/>
            <person name="Overmann J."/>
            <person name="Amann R."/>
            <person name="Jetten M.S.M."/>
            <person name="Mascher T."/>
            <person name="Medema M.H."/>
            <person name="Devos D.P."/>
            <person name="Kaster A.-K."/>
            <person name="Ovreas L."/>
            <person name="Rohde M."/>
            <person name="Galperin M.Y."/>
            <person name="Jogler C."/>
        </authorList>
    </citation>
    <scope>NUCLEOTIDE SEQUENCE [LARGE SCALE GENOMIC DNA]</scope>
    <source>
        <strain evidence="2 3">Pla175</strain>
    </source>
</reference>
<dbReference type="OrthoDB" id="264225at2"/>
<accession>A0A518DHK3</accession>
<dbReference type="InterPro" id="IPR036439">
    <property type="entry name" value="Dockerin_dom_sf"/>
</dbReference>
<dbReference type="KEGG" id="pnd:Pla175_43670"/>
<gene>
    <name evidence="2" type="ORF">Pla175_43670</name>
</gene>